<evidence type="ECO:0000313" key="1">
    <source>
        <dbReference type="EMBL" id="VDP87069.1"/>
    </source>
</evidence>
<dbReference type="STRING" id="31246.A0A183Q6V6"/>
<gene>
    <name evidence="1" type="ORF">SMTD_LOCUS22342</name>
</gene>
<protein>
    <submittedName>
        <fullName evidence="1">Uncharacterized protein</fullName>
    </submittedName>
</protein>
<accession>A0A183Q6V6</accession>
<dbReference type="AlphaFoldDB" id="A0A183Q6V6"/>
<reference evidence="1 2" key="1">
    <citation type="submission" date="2018-11" db="EMBL/GenBank/DDBJ databases">
        <authorList>
            <consortium name="Pathogen Informatics"/>
        </authorList>
    </citation>
    <scope>NUCLEOTIDE SEQUENCE [LARGE SCALE GENOMIC DNA]</scope>
    <source>
        <strain>Denwood</strain>
        <strain evidence="2">Zambia</strain>
    </source>
</reference>
<dbReference type="EMBL" id="UZAL01050981">
    <property type="protein sequence ID" value="VDP87069.1"/>
    <property type="molecule type" value="Genomic_DNA"/>
</dbReference>
<name>A0A183Q6V6_9TREM</name>
<organism evidence="1 2">
    <name type="scientific">Schistosoma mattheei</name>
    <dbReference type="NCBI Taxonomy" id="31246"/>
    <lineage>
        <taxon>Eukaryota</taxon>
        <taxon>Metazoa</taxon>
        <taxon>Spiralia</taxon>
        <taxon>Lophotrochozoa</taxon>
        <taxon>Platyhelminthes</taxon>
        <taxon>Trematoda</taxon>
        <taxon>Digenea</taxon>
        <taxon>Strigeidida</taxon>
        <taxon>Schistosomatoidea</taxon>
        <taxon>Schistosomatidae</taxon>
        <taxon>Schistosoma</taxon>
    </lineage>
</organism>
<proteinExistence type="predicted"/>
<sequence>MVVGLAYRDEVTELYWLEQPFLKVLPCQIGRLKSGKTKSNKPNVRRRRPSATLQLPSIPRQCEWNIEVGPPSLAEVQKAIVNLKRGRAAGPNGLAPEVFQDGGPTLAIRLTNILAKIWKLDVIPFNWSQSLIVPIYKKG</sequence>
<dbReference type="Proteomes" id="UP000269396">
    <property type="component" value="Unassembled WGS sequence"/>
</dbReference>
<evidence type="ECO:0000313" key="2">
    <source>
        <dbReference type="Proteomes" id="UP000269396"/>
    </source>
</evidence>
<keyword evidence="2" id="KW-1185">Reference proteome</keyword>